<dbReference type="GO" id="GO:0008610">
    <property type="term" value="P:lipid biosynthetic process"/>
    <property type="evidence" value="ECO:0007669"/>
    <property type="project" value="InterPro"/>
</dbReference>
<dbReference type="Proteomes" id="UP000516428">
    <property type="component" value="Chromosome"/>
</dbReference>
<keyword evidence="7" id="KW-1185">Reference proteome</keyword>
<evidence type="ECO:0000256" key="2">
    <source>
        <dbReference type="ARBA" id="ARBA00022603"/>
    </source>
</evidence>
<dbReference type="InterPro" id="IPR003333">
    <property type="entry name" value="CMAS"/>
</dbReference>
<dbReference type="InterPro" id="IPR029063">
    <property type="entry name" value="SAM-dependent_MTases_sf"/>
</dbReference>
<gene>
    <name evidence="6" type="ORF">IAG42_35055</name>
</gene>
<dbReference type="RefSeq" id="WP_188340971.1">
    <property type="nucleotide sequence ID" value="NZ_CP061281.1"/>
</dbReference>
<evidence type="ECO:0000256" key="1">
    <source>
        <dbReference type="ARBA" id="ARBA00010815"/>
    </source>
</evidence>
<keyword evidence="2 6" id="KW-0489">Methyltransferase</keyword>
<evidence type="ECO:0000313" key="6">
    <source>
        <dbReference type="EMBL" id="QNS08310.1"/>
    </source>
</evidence>
<comment type="similarity">
    <text evidence="1">Belongs to the CFA/CMAS family.</text>
</comment>
<dbReference type="EMBL" id="CP061281">
    <property type="protein sequence ID" value="QNS08310.1"/>
    <property type="molecule type" value="Genomic_DNA"/>
</dbReference>
<keyword evidence="5" id="KW-0443">Lipid metabolism</keyword>
<keyword evidence="4" id="KW-0949">S-adenosyl-L-methionine</keyword>
<evidence type="ECO:0000256" key="3">
    <source>
        <dbReference type="ARBA" id="ARBA00022679"/>
    </source>
</evidence>
<dbReference type="InterPro" id="IPR050723">
    <property type="entry name" value="CFA/CMAS"/>
</dbReference>
<dbReference type="Gene3D" id="3.40.50.150">
    <property type="entry name" value="Vaccinia Virus protein VP39"/>
    <property type="match status" value="1"/>
</dbReference>
<dbReference type="PANTHER" id="PTHR43667:SF1">
    <property type="entry name" value="CYCLOPROPANE-FATTY-ACYL-PHOSPHOLIPID SYNTHASE"/>
    <property type="match status" value="1"/>
</dbReference>
<organism evidence="6 7">
    <name type="scientific">Streptomyces xanthii</name>
    <dbReference type="NCBI Taxonomy" id="2768069"/>
    <lineage>
        <taxon>Bacteria</taxon>
        <taxon>Bacillati</taxon>
        <taxon>Actinomycetota</taxon>
        <taxon>Actinomycetes</taxon>
        <taxon>Kitasatosporales</taxon>
        <taxon>Streptomycetaceae</taxon>
        <taxon>Streptomyces</taxon>
    </lineage>
</organism>
<dbReference type="GO" id="GO:0008168">
    <property type="term" value="F:methyltransferase activity"/>
    <property type="evidence" value="ECO:0007669"/>
    <property type="project" value="UniProtKB-KW"/>
</dbReference>
<dbReference type="KEGG" id="sxn:IAG42_35055"/>
<dbReference type="SUPFAM" id="SSF53335">
    <property type="entry name" value="S-adenosyl-L-methionine-dependent methyltransferases"/>
    <property type="match status" value="1"/>
</dbReference>
<protein>
    <submittedName>
        <fullName evidence="6">Class I SAM-dependent methyltransferase</fullName>
    </submittedName>
</protein>
<dbReference type="AlphaFoldDB" id="A0A7H1BHV5"/>
<dbReference type="CDD" id="cd02440">
    <property type="entry name" value="AdoMet_MTases"/>
    <property type="match status" value="1"/>
</dbReference>
<reference evidence="6 7" key="1">
    <citation type="submission" date="2020-09" db="EMBL/GenBank/DDBJ databases">
        <title>A novel species.</title>
        <authorList>
            <person name="Gao J."/>
        </authorList>
    </citation>
    <scope>NUCLEOTIDE SEQUENCE [LARGE SCALE GENOMIC DNA]</scope>
    <source>
        <strain evidence="6 7">CRXT-Y-14</strain>
    </source>
</reference>
<evidence type="ECO:0000256" key="5">
    <source>
        <dbReference type="ARBA" id="ARBA00023098"/>
    </source>
</evidence>
<accession>A0A7H1BHV5</accession>
<evidence type="ECO:0000256" key="4">
    <source>
        <dbReference type="ARBA" id="ARBA00022691"/>
    </source>
</evidence>
<evidence type="ECO:0000313" key="7">
    <source>
        <dbReference type="Proteomes" id="UP000516428"/>
    </source>
</evidence>
<dbReference type="GO" id="GO:0032259">
    <property type="term" value="P:methylation"/>
    <property type="evidence" value="ECO:0007669"/>
    <property type="project" value="UniProtKB-KW"/>
</dbReference>
<dbReference type="PANTHER" id="PTHR43667">
    <property type="entry name" value="CYCLOPROPANE-FATTY-ACYL-PHOSPHOLIPID SYNTHASE"/>
    <property type="match status" value="1"/>
</dbReference>
<keyword evidence="3 6" id="KW-0808">Transferase</keyword>
<proteinExistence type="inferred from homology"/>
<dbReference type="PIRSF" id="PIRSF003085">
    <property type="entry name" value="CMAS"/>
    <property type="match status" value="1"/>
</dbReference>
<name>A0A7H1BHV5_9ACTN</name>
<dbReference type="Pfam" id="PF02353">
    <property type="entry name" value="CMAS"/>
    <property type="match status" value="1"/>
</dbReference>
<sequence length="436" mass="47224">MTRLLRTLRSGVAPRVAALAATVLGGPLPVRLRAWDGSEAGPDSGPVVVLRHRRALRRLLWQPGELGLAEAYIAQDVDVEGELTEGLRSMWAAAREHGLRAPRATPTDRARAAALAIRLGALGPRPPAPAGRARLHGSPHSRARDRAAISHHYDLSNTFYQRLLDETMAYSCGYWARTDSGFTPADAQRAKLELICRKLALRPGTRLLDIGCGWGSLTLHAAEHHGVSVTAVTLAGQQAAHVRERVRARGLSDRVEVVCQDYRDIEGGGFDGVAAVEMGEHVGDGQYPAFAEALCRLVMPSGRVLVQQMSRRHNAPGGGPFIETYIAPDMHMRPLGETTGLLEAAGLEVRHVEAMREDYVRTIAAWHHTLEADWDGFVGLVGEEAARVWRLYLAGGGLAFEQGRMGVDQILCVRPGPGVSAAATDVPTWYEGLADR</sequence>